<dbReference type="GO" id="GO:0000139">
    <property type="term" value="C:Golgi membrane"/>
    <property type="evidence" value="ECO:0007669"/>
    <property type="project" value="UniProtKB-SubCell"/>
</dbReference>
<dbReference type="PANTHER" id="PTHR14647">
    <property type="entry name" value="GALACTOSE-3-O-SULFOTRANSFERASE"/>
    <property type="match status" value="1"/>
</dbReference>
<dbReference type="InterPro" id="IPR027417">
    <property type="entry name" value="P-loop_NTPase"/>
</dbReference>
<gene>
    <name evidence="11" type="ORF">RRG08_006210</name>
</gene>
<dbReference type="Proteomes" id="UP001283361">
    <property type="component" value="Unassembled WGS sequence"/>
</dbReference>
<evidence type="ECO:0000256" key="10">
    <source>
        <dbReference type="SAM" id="Phobius"/>
    </source>
</evidence>
<evidence type="ECO:0000256" key="9">
    <source>
        <dbReference type="ARBA" id="ARBA00023180"/>
    </source>
</evidence>
<dbReference type="AlphaFoldDB" id="A0AAE0Y8W0"/>
<dbReference type="GO" id="GO:0009247">
    <property type="term" value="P:glycolipid biosynthetic process"/>
    <property type="evidence" value="ECO:0007669"/>
    <property type="project" value="InterPro"/>
</dbReference>
<dbReference type="GO" id="GO:0001733">
    <property type="term" value="F:galactosylceramide sulfotransferase activity"/>
    <property type="evidence" value="ECO:0007669"/>
    <property type="project" value="InterPro"/>
</dbReference>
<keyword evidence="7" id="KW-0333">Golgi apparatus</keyword>
<evidence type="ECO:0000313" key="12">
    <source>
        <dbReference type="Proteomes" id="UP001283361"/>
    </source>
</evidence>
<evidence type="ECO:0000256" key="8">
    <source>
        <dbReference type="ARBA" id="ARBA00023136"/>
    </source>
</evidence>
<evidence type="ECO:0000256" key="7">
    <source>
        <dbReference type="ARBA" id="ARBA00023034"/>
    </source>
</evidence>
<dbReference type="InterPro" id="IPR009729">
    <property type="entry name" value="Gal-3-0_sulfotransfrase"/>
</dbReference>
<keyword evidence="4 10" id="KW-0812">Transmembrane</keyword>
<comment type="caution">
    <text evidence="11">The sequence shown here is derived from an EMBL/GenBank/DDBJ whole genome shotgun (WGS) entry which is preliminary data.</text>
</comment>
<evidence type="ECO:0000313" key="11">
    <source>
        <dbReference type="EMBL" id="KAK3736172.1"/>
    </source>
</evidence>
<evidence type="ECO:0000256" key="4">
    <source>
        <dbReference type="ARBA" id="ARBA00022692"/>
    </source>
</evidence>
<evidence type="ECO:0000256" key="2">
    <source>
        <dbReference type="ARBA" id="ARBA00008124"/>
    </source>
</evidence>
<comment type="similarity">
    <text evidence="2">Belongs to the galactose-3-O-sulfotransferase family.</text>
</comment>
<evidence type="ECO:0008006" key="13">
    <source>
        <dbReference type="Google" id="ProtNLM"/>
    </source>
</evidence>
<protein>
    <recommendedName>
        <fullName evidence="13">Galactosylceramide sulfotransferase-like</fullName>
    </recommendedName>
</protein>
<evidence type="ECO:0000256" key="5">
    <source>
        <dbReference type="ARBA" id="ARBA00022968"/>
    </source>
</evidence>
<accession>A0AAE0Y8W0</accession>
<dbReference type="EMBL" id="JAWDGP010006736">
    <property type="protein sequence ID" value="KAK3736172.1"/>
    <property type="molecule type" value="Genomic_DNA"/>
</dbReference>
<keyword evidence="6 10" id="KW-1133">Transmembrane helix</keyword>
<feature type="transmembrane region" description="Helical" evidence="10">
    <location>
        <begin position="43"/>
        <end position="60"/>
    </location>
</feature>
<keyword evidence="3" id="KW-0808">Transferase</keyword>
<evidence type="ECO:0000256" key="3">
    <source>
        <dbReference type="ARBA" id="ARBA00022679"/>
    </source>
</evidence>
<reference evidence="11" key="1">
    <citation type="journal article" date="2023" name="G3 (Bethesda)">
        <title>A reference genome for the long-term kleptoplast-retaining sea slug Elysia crispata morphotype clarki.</title>
        <authorList>
            <person name="Eastman K.E."/>
            <person name="Pendleton A.L."/>
            <person name="Shaikh M.A."/>
            <person name="Suttiyut T."/>
            <person name="Ogas R."/>
            <person name="Tomko P."/>
            <person name="Gavelis G."/>
            <person name="Widhalm J.R."/>
            <person name="Wisecaver J.H."/>
        </authorList>
    </citation>
    <scope>NUCLEOTIDE SEQUENCE</scope>
    <source>
        <strain evidence="11">ECLA1</strain>
    </source>
</reference>
<keyword evidence="12" id="KW-1185">Reference proteome</keyword>
<evidence type="ECO:0000256" key="1">
    <source>
        <dbReference type="ARBA" id="ARBA00004323"/>
    </source>
</evidence>
<keyword evidence="5" id="KW-0735">Signal-anchor</keyword>
<keyword evidence="9" id="KW-0325">Glycoprotein</keyword>
<comment type="subcellular location">
    <subcellularLocation>
        <location evidence="1">Golgi apparatus membrane</location>
        <topology evidence="1">Single-pass type II membrane protein</topology>
    </subcellularLocation>
</comment>
<dbReference type="PANTHER" id="PTHR14647:SF87">
    <property type="entry name" value="PUTATIVE-RELATED"/>
    <property type="match status" value="1"/>
</dbReference>
<sequence length="454" mass="52484">MDESMTFGAHSQDNTFSDLSMEQSWSERVSHQAKDKLGISKKVFLIIATVTTALFCYLSLSMKGNSPISGAPSEALRKWDLPNNALCYEKFQNNFSRAGHQTETRQVVFAKVHKAASSTVQNILLRFAMARNLSVLLPTGGPIISQSSSKIRRENMIPSIRGEKIYDILCSHVLYEEEEINKYFPKSAFRVAIIREPMKQALSALTYYTVTWGHQNLKDGYNKHKTDPINGFLKHPEDFSGGKKCPQPWSYVNSRMSYDLGLNVSKLNNSKNSRTELKSSFKKLEIEFHLVLVSDLFDESMILLKRKLKWSMKDIIYIKVNQMHLDKNSVWRKKPNLTLAELQAFRHCNQIDYALYEHFLPIFLDKVEKEPSFKEEVTAYKRVLKSVSDFCQNATSGEKLRVQRNRWTEEFYLWRCECALMKKTEPSMVNIVKEKQMWLHEKYLQTNPPASASP</sequence>
<proteinExistence type="inferred from homology"/>
<keyword evidence="8 10" id="KW-0472">Membrane</keyword>
<dbReference type="Pfam" id="PF06990">
    <property type="entry name" value="Gal-3-0_sulfotr"/>
    <property type="match status" value="1"/>
</dbReference>
<dbReference type="Gene3D" id="3.40.50.300">
    <property type="entry name" value="P-loop containing nucleotide triphosphate hydrolases"/>
    <property type="match status" value="1"/>
</dbReference>
<organism evidence="11 12">
    <name type="scientific">Elysia crispata</name>
    <name type="common">lettuce slug</name>
    <dbReference type="NCBI Taxonomy" id="231223"/>
    <lineage>
        <taxon>Eukaryota</taxon>
        <taxon>Metazoa</taxon>
        <taxon>Spiralia</taxon>
        <taxon>Lophotrochozoa</taxon>
        <taxon>Mollusca</taxon>
        <taxon>Gastropoda</taxon>
        <taxon>Heterobranchia</taxon>
        <taxon>Euthyneura</taxon>
        <taxon>Panpulmonata</taxon>
        <taxon>Sacoglossa</taxon>
        <taxon>Placobranchoidea</taxon>
        <taxon>Plakobranchidae</taxon>
        <taxon>Elysia</taxon>
    </lineage>
</organism>
<name>A0AAE0Y8W0_9GAST</name>
<evidence type="ECO:0000256" key="6">
    <source>
        <dbReference type="ARBA" id="ARBA00022989"/>
    </source>
</evidence>